<evidence type="ECO:0000313" key="1">
    <source>
        <dbReference type="EMBL" id="GFT30521.1"/>
    </source>
</evidence>
<name>A0A8X6NSD6_NEPPI</name>
<accession>A0A8X6NSD6</accession>
<dbReference type="Proteomes" id="UP000887013">
    <property type="component" value="Unassembled WGS sequence"/>
</dbReference>
<gene>
    <name evidence="1" type="ORF">NPIL_684261</name>
</gene>
<dbReference type="AlphaFoldDB" id="A0A8X6NSD6"/>
<sequence>MKAIFPLCFSRSTGIILRCTFYWPEFPDSVSFTIELLIRQKRSLGEEKLKNLDNLHDTTKVMFGSSRQSVGEALYQQNRDYKKMFNLFEIVVV</sequence>
<comment type="caution">
    <text evidence="1">The sequence shown here is derived from an EMBL/GenBank/DDBJ whole genome shotgun (WGS) entry which is preliminary data.</text>
</comment>
<reference evidence="1" key="1">
    <citation type="submission" date="2020-08" db="EMBL/GenBank/DDBJ databases">
        <title>Multicomponent nature underlies the extraordinary mechanical properties of spider dragline silk.</title>
        <authorList>
            <person name="Kono N."/>
            <person name="Nakamura H."/>
            <person name="Mori M."/>
            <person name="Yoshida Y."/>
            <person name="Ohtoshi R."/>
            <person name="Malay A.D."/>
            <person name="Moran D.A.P."/>
            <person name="Tomita M."/>
            <person name="Numata K."/>
            <person name="Arakawa K."/>
        </authorList>
    </citation>
    <scope>NUCLEOTIDE SEQUENCE</scope>
</reference>
<proteinExistence type="predicted"/>
<dbReference type="EMBL" id="BMAW01107705">
    <property type="protein sequence ID" value="GFT30521.1"/>
    <property type="molecule type" value="Genomic_DNA"/>
</dbReference>
<organism evidence="1 2">
    <name type="scientific">Nephila pilipes</name>
    <name type="common">Giant wood spider</name>
    <name type="synonym">Nephila maculata</name>
    <dbReference type="NCBI Taxonomy" id="299642"/>
    <lineage>
        <taxon>Eukaryota</taxon>
        <taxon>Metazoa</taxon>
        <taxon>Ecdysozoa</taxon>
        <taxon>Arthropoda</taxon>
        <taxon>Chelicerata</taxon>
        <taxon>Arachnida</taxon>
        <taxon>Araneae</taxon>
        <taxon>Araneomorphae</taxon>
        <taxon>Entelegynae</taxon>
        <taxon>Araneoidea</taxon>
        <taxon>Nephilidae</taxon>
        <taxon>Nephila</taxon>
    </lineage>
</organism>
<protein>
    <submittedName>
        <fullName evidence="1">Uncharacterized protein</fullName>
    </submittedName>
</protein>
<keyword evidence="2" id="KW-1185">Reference proteome</keyword>
<evidence type="ECO:0000313" key="2">
    <source>
        <dbReference type="Proteomes" id="UP000887013"/>
    </source>
</evidence>